<dbReference type="PANTHER" id="PTHR14514:SF3">
    <property type="entry name" value="NESPRIN-1"/>
    <property type="match status" value="1"/>
</dbReference>
<dbReference type="SUPFAM" id="SSF46966">
    <property type="entry name" value="Spectrin repeat"/>
    <property type="match status" value="3"/>
</dbReference>
<keyword evidence="7" id="KW-1185">Reference proteome</keyword>
<dbReference type="FunFam" id="1.20.58.60:FF:000478">
    <property type="entry name" value="Spectrin repeat-containing, nuclear envelope 1b"/>
    <property type="match status" value="1"/>
</dbReference>
<dbReference type="Gene3D" id="1.20.58.60">
    <property type="match status" value="1"/>
</dbReference>
<sequence length="417" mass="48203">PGTIQDFLHLEQKLYDGVMATTLWLDSVEEQVFIATALLPEEQRETYLRKQESLAKEIKDIMEEMDKNKNLFAQIFPENGDNRDIIEDTLDCLLRRLTLLESVVNQRCHQMKGQLQQIVTFKNDLKVLFTSVADNKYLVLQKLAEAVERPETEQIQVILQAEEGLKELDAGISELKKRVDKLEIDQPSVQELSKIQDKYDELMMIIGSRRSDLNQNLALKRQYERALQDLADLVETGQEKMAGDQKMIVASKEEVQSLLDKHKEYFQGLESHMILTETLFRKMSSFALLKKSRSHSELMTQASAVLKLAHKRGVELEYILETWMHLDEDYQELTRQLESVEGNIPTVGLVEETEDRLTDRITLFQHLRSNLNEYQPKLYQVLDDGKRLLFSIIFKRSGSPQAEEGGYSSIACRIVPH</sequence>
<evidence type="ECO:0000256" key="1">
    <source>
        <dbReference type="ARBA" id="ARBA00004308"/>
    </source>
</evidence>
<dbReference type="AlphaFoldDB" id="A0A8D0EHF6"/>
<feature type="coiled-coil region" evidence="5">
    <location>
        <begin position="44"/>
        <end position="71"/>
    </location>
</feature>
<name>A0A8D0EHF6_STROC</name>
<keyword evidence="3" id="KW-0677">Repeat</keyword>
<organism evidence="6 7">
    <name type="scientific">Strix occidentalis caurina</name>
    <name type="common">northern spotted owl</name>
    <dbReference type="NCBI Taxonomy" id="311401"/>
    <lineage>
        <taxon>Eukaryota</taxon>
        <taxon>Metazoa</taxon>
        <taxon>Chordata</taxon>
        <taxon>Craniata</taxon>
        <taxon>Vertebrata</taxon>
        <taxon>Euteleostomi</taxon>
        <taxon>Archelosauria</taxon>
        <taxon>Archosauria</taxon>
        <taxon>Dinosauria</taxon>
        <taxon>Saurischia</taxon>
        <taxon>Theropoda</taxon>
        <taxon>Coelurosauria</taxon>
        <taxon>Aves</taxon>
        <taxon>Neognathae</taxon>
        <taxon>Neoaves</taxon>
        <taxon>Telluraves</taxon>
        <taxon>Strigiformes</taxon>
        <taxon>Strigidae</taxon>
        <taxon>Strix</taxon>
    </lineage>
</organism>
<dbReference type="Proteomes" id="UP000694551">
    <property type="component" value="Unplaced"/>
</dbReference>
<accession>A0A8D0EHF6</accession>
<comment type="subcellular location">
    <subcellularLocation>
        <location evidence="1">Endomembrane system</location>
    </subcellularLocation>
</comment>
<dbReference type="PANTHER" id="PTHR14514">
    <property type="entry name" value="PKA ANCHORING PROTEIN"/>
    <property type="match status" value="1"/>
</dbReference>
<evidence type="ECO:0000313" key="6">
    <source>
        <dbReference type="Ensembl" id="ENSSOCP00000000551.1"/>
    </source>
</evidence>
<evidence type="ECO:0000256" key="3">
    <source>
        <dbReference type="ARBA" id="ARBA00022737"/>
    </source>
</evidence>
<evidence type="ECO:0000256" key="5">
    <source>
        <dbReference type="SAM" id="Coils"/>
    </source>
</evidence>
<keyword evidence="4" id="KW-0472">Membrane</keyword>
<keyword evidence="5" id="KW-0175">Coiled coil</keyword>
<evidence type="ECO:0000256" key="2">
    <source>
        <dbReference type="ARBA" id="ARBA00022553"/>
    </source>
</evidence>
<protein>
    <submittedName>
        <fullName evidence="6">Uncharacterized protein</fullName>
    </submittedName>
</protein>
<reference evidence="6" key="1">
    <citation type="submission" date="2025-08" db="UniProtKB">
        <authorList>
            <consortium name="Ensembl"/>
        </authorList>
    </citation>
    <scope>IDENTIFICATION</scope>
</reference>
<evidence type="ECO:0000256" key="4">
    <source>
        <dbReference type="ARBA" id="ARBA00023136"/>
    </source>
</evidence>
<keyword evidence="2" id="KW-0597">Phosphoprotein</keyword>
<reference evidence="6" key="2">
    <citation type="submission" date="2025-09" db="UniProtKB">
        <authorList>
            <consortium name="Ensembl"/>
        </authorList>
    </citation>
    <scope>IDENTIFICATION</scope>
</reference>
<dbReference type="Ensembl" id="ENSSOCT00000000563.1">
    <property type="protein sequence ID" value="ENSSOCP00000000551.1"/>
    <property type="gene ID" value="ENSSOCG00000000443.1"/>
</dbReference>
<evidence type="ECO:0000313" key="7">
    <source>
        <dbReference type="Proteomes" id="UP000694551"/>
    </source>
</evidence>
<feature type="coiled-coil region" evidence="5">
    <location>
        <begin position="158"/>
        <end position="185"/>
    </location>
</feature>
<proteinExistence type="predicted"/>